<dbReference type="EMBL" id="JAEHOE010000109">
    <property type="protein sequence ID" value="KAG2486633.1"/>
    <property type="molecule type" value="Genomic_DNA"/>
</dbReference>
<sequence>MAQSCFAAPANAGAGPSLLSYAITQRQVISLAGVRHFVSSHRVPSYMSTKDVVRSMVLPASGKSALAATPAFAPHLLPDMDSDRAAAAREALGERAPLYCRLPGCKLAGLDQRIAPFVYVVHAWCRPFMEMVNMLEKHFAGRPAEHCYVWLDVFALPQATADHCSYIEDIQRAIWYASHTLACVDPSGIMLSRLWCLYEMFYTLTAKQAAHALVAITPAPITLAQRTALYRRIDASAARCSVKEERRTLLALIYKASRRGLLGVNNFLATGLVLPPYDHAALYLPQIDCDRPSSGLGLFACMRPGPAAPPPPKARPPAASAKAASICVPGSGAAGAATQCSGQLGCGRPLGPGERPLRLLMGACNIPHPNKLATGGEDAFFLTAAGRGAMGVADGVGSWSSEDKVDPALYSRDLMRSAARTVEAAEGNVGVRMVLADAHVAVRHPGSATFCVALLAPGSNDLHVANLGDSGVRIFRGGQIVFETRAQAHSHNMPYQLACPDEPTCDTDASVQCDVHCVPLQPGDVIVMATDGLYDNVWGDTVREAVDKTMSAPPLLSHAISVAGGSDCGSLPAGDSTHALSAYVNGSTTQMVTCNLSPRPSGCSALGGCSPAGSVALGARGGSVPCPLPEIVSVQDPPHVMAHSVASASCGSAATADTWAQMQQPLHATASAQTVTTAPTSALTGSTSLQGGSDVDLMAKSSGVSYPTAPGSVVSSSMPPPGNGRSAPLSPASPCGRPGFLGAIPGEESDGIGKHGIVAGDDGQDIRADSSAAPLPPHAASSRAAVLARTLARTAASNMMRRDLKTPFAVELSKQNTCTVEFRANPRGGKPDDVTVVVAVVAEEGVTDDVCASPFLGTAGSAYPHLCTAPSAPVILGGASAYGGLRLGTAPSIGGGSDDGAVPITACPTLPKAAFKSLQQGPGFISNGQEQPLGQGQGQSQQGSGPLDSSGLVRGDSGDSAGAMPAEAVPTLPKAAMRALKSAAEAQAAAAGGANKPRTGPAAVAESAHGSGYGQPDPARLLASGPVPPVEIAATPFTAISSELSGYNRAAMQIDVQVPMDPNLELALAYSCVDSAFEERQASGSHCHVSTGGSGRWSLIAGEDEEAEDTDGEQVCPRDGEDQDRRPAQGCWPLGGALNSMCSHLAGLFSDMLSTKNGQHLPDCYR</sequence>
<proteinExistence type="predicted"/>
<dbReference type="AlphaFoldDB" id="A0A835XM65"/>
<dbReference type="OrthoDB" id="60843at2759"/>
<feature type="compositionally biased region" description="Basic and acidic residues" evidence="1">
    <location>
        <begin position="1116"/>
        <end position="1127"/>
    </location>
</feature>
<dbReference type="GO" id="GO:0004722">
    <property type="term" value="F:protein serine/threonine phosphatase activity"/>
    <property type="evidence" value="ECO:0007669"/>
    <property type="project" value="TreeGrafter"/>
</dbReference>
<evidence type="ECO:0000256" key="1">
    <source>
        <dbReference type="SAM" id="MobiDB-lite"/>
    </source>
</evidence>
<feature type="region of interest" description="Disordered" evidence="1">
    <location>
        <begin position="1104"/>
        <end position="1127"/>
    </location>
</feature>
<evidence type="ECO:0000313" key="3">
    <source>
        <dbReference type="EMBL" id="KAG2486633.1"/>
    </source>
</evidence>
<evidence type="ECO:0000313" key="4">
    <source>
        <dbReference type="Proteomes" id="UP000612055"/>
    </source>
</evidence>
<feature type="compositionally biased region" description="Low complexity" evidence="1">
    <location>
        <begin position="928"/>
        <end position="952"/>
    </location>
</feature>
<dbReference type="PANTHER" id="PTHR12320:SF60">
    <property type="entry name" value="PROTEIN PHOSPHATASE 2C 26-RELATED"/>
    <property type="match status" value="1"/>
</dbReference>
<protein>
    <recommendedName>
        <fullName evidence="2">PPM-type phosphatase domain-containing protein</fullName>
    </recommendedName>
</protein>
<dbReference type="InterPro" id="IPR001932">
    <property type="entry name" value="PPM-type_phosphatase-like_dom"/>
</dbReference>
<reference evidence="3" key="1">
    <citation type="journal article" date="2020" name="bioRxiv">
        <title>Comparative genomics of Chlamydomonas.</title>
        <authorList>
            <person name="Craig R.J."/>
            <person name="Hasan A.R."/>
            <person name="Ness R.W."/>
            <person name="Keightley P.D."/>
        </authorList>
    </citation>
    <scope>NUCLEOTIDE SEQUENCE</scope>
    <source>
        <strain evidence="3">CCAP 11/70</strain>
    </source>
</reference>
<comment type="caution">
    <text evidence="3">The sequence shown here is derived from an EMBL/GenBank/DDBJ whole genome shotgun (WGS) entry which is preliminary data.</text>
</comment>
<feature type="region of interest" description="Disordered" evidence="1">
    <location>
        <begin position="990"/>
        <end position="1024"/>
    </location>
</feature>
<dbReference type="Gene3D" id="3.60.40.10">
    <property type="entry name" value="PPM-type phosphatase domain"/>
    <property type="match status" value="1"/>
</dbReference>
<feature type="region of interest" description="Disordered" evidence="1">
    <location>
        <begin position="919"/>
        <end position="965"/>
    </location>
</feature>
<gene>
    <name evidence="3" type="ORF">HYH03_014689</name>
</gene>
<dbReference type="SUPFAM" id="SSF81606">
    <property type="entry name" value="PP2C-like"/>
    <property type="match status" value="1"/>
</dbReference>
<dbReference type="InterPro" id="IPR039123">
    <property type="entry name" value="PPTC7"/>
</dbReference>
<dbReference type="SMART" id="SM00332">
    <property type="entry name" value="PP2Cc"/>
    <property type="match status" value="1"/>
</dbReference>
<dbReference type="InterPro" id="IPR036457">
    <property type="entry name" value="PPM-type-like_dom_sf"/>
</dbReference>
<feature type="compositionally biased region" description="Low complexity" evidence="1">
    <location>
        <begin position="769"/>
        <end position="779"/>
    </location>
</feature>
<dbReference type="PANTHER" id="PTHR12320">
    <property type="entry name" value="PROTEIN PHOSPHATASE 2C"/>
    <property type="match status" value="1"/>
</dbReference>
<dbReference type="PROSITE" id="PS51746">
    <property type="entry name" value="PPM_2"/>
    <property type="match status" value="1"/>
</dbReference>
<name>A0A835XM65_9CHLO</name>
<feature type="domain" description="PPM-type phosphatase" evidence="2">
    <location>
        <begin position="363"/>
        <end position="584"/>
    </location>
</feature>
<dbReference type="Proteomes" id="UP000612055">
    <property type="component" value="Unassembled WGS sequence"/>
</dbReference>
<keyword evidence="4" id="KW-1185">Reference proteome</keyword>
<organism evidence="3 4">
    <name type="scientific">Edaphochlamys debaryana</name>
    <dbReference type="NCBI Taxonomy" id="47281"/>
    <lineage>
        <taxon>Eukaryota</taxon>
        <taxon>Viridiplantae</taxon>
        <taxon>Chlorophyta</taxon>
        <taxon>core chlorophytes</taxon>
        <taxon>Chlorophyceae</taxon>
        <taxon>CS clade</taxon>
        <taxon>Chlamydomonadales</taxon>
        <taxon>Chlamydomonadales incertae sedis</taxon>
        <taxon>Edaphochlamys</taxon>
    </lineage>
</organism>
<dbReference type="Pfam" id="PF07228">
    <property type="entry name" value="SpoIIE"/>
    <property type="match status" value="1"/>
</dbReference>
<evidence type="ECO:0000259" key="2">
    <source>
        <dbReference type="PROSITE" id="PS51746"/>
    </source>
</evidence>
<dbReference type="SMART" id="SM00331">
    <property type="entry name" value="PP2C_SIG"/>
    <property type="match status" value="1"/>
</dbReference>
<accession>A0A835XM65</accession>
<feature type="region of interest" description="Disordered" evidence="1">
    <location>
        <begin position="706"/>
        <end position="779"/>
    </location>
</feature>